<evidence type="ECO:0000259" key="9">
    <source>
        <dbReference type="PROSITE" id="PS50929"/>
    </source>
</evidence>
<protein>
    <submittedName>
        <fullName evidence="10">Thiol reductant ABC exporter subunit CydC</fullName>
    </submittedName>
</protein>
<dbReference type="InterPro" id="IPR003593">
    <property type="entry name" value="AAA+_ATPase"/>
</dbReference>
<dbReference type="PANTHER" id="PTHR43394">
    <property type="entry name" value="ATP-DEPENDENT PERMEASE MDL1, MITOCHONDRIAL"/>
    <property type="match status" value="1"/>
</dbReference>
<dbReference type="GO" id="GO:0016887">
    <property type="term" value="F:ATP hydrolysis activity"/>
    <property type="evidence" value="ECO:0007669"/>
    <property type="project" value="InterPro"/>
</dbReference>
<gene>
    <name evidence="10" type="primary">cydC</name>
    <name evidence="10" type="ORF">EI684_07725</name>
</gene>
<dbReference type="PANTHER" id="PTHR43394:SF1">
    <property type="entry name" value="ATP-BINDING CASSETTE SUB-FAMILY B MEMBER 10, MITOCHONDRIAL"/>
    <property type="match status" value="1"/>
</dbReference>
<feature type="transmembrane region" description="Helical" evidence="7">
    <location>
        <begin position="137"/>
        <end position="160"/>
    </location>
</feature>
<feature type="transmembrane region" description="Helical" evidence="7">
    <location>
        <begin position="166"/>
        <end position="186"/>
    </location>
</feature>
<organism evidence="10 11">
    <name type="scientific">Candidatus Viridilinea halotolerans</name>
    <dbReference type="NCBI Taxonomy" id="2491704"/>
    <lineage>
        <taxon>Bacteria</taxon>
        <taxon>Bacillati</taxon>
        <taxon>Chloroflexota</taxon>
        <taxon>Chloroflexia</taxon>
        <taxon>Chloroflexales</taxon>
        <taxon>Chloroflexineae</taxon>
        <taxon>Oscillochloridaceae</taxon>
        <taxon>Candidatus Viridilinea</taxon>
    </lineage>
</organism>
<dbReference type="InterPro" id="IPR039421">
    <property type="entry name" value="Type_1_exporter"/>
</dbReference>
<dbReference type="GO" id="GO:0005524">
    <property type="term" value="F:ATP binding"/>
    <property type="evidence" value="ECO:0007669"/>
    <property type="project" value="UniProtKB-KW"/>
</dbReference>
<dbReference type="Gene3D" id="3.40.50.300">
    <property type="entry name" value="P-loop containing nucleotide triphosphate hydrolases"/>
    <property type="match status" value="1"/>
</dbReference>
<dbReference type="PROSITE" id="PS00211">
    <property type="entry name" value="ABC_TRANSPORTER_1"/>
    <property type="match status" value="1"/>
</dbReference>
<feature type="transmembrane region" description="Helical" evidence="7">
    <location>
        <begin position="12"/>
        <end position="35"/>
    </location>
</feature>
<dbReference type="InterPro" id="IPR011527">
    <property type="entry name" value="ABC1_TM_dom"/>
</dbReference>
<comment type="subcellular location">
    <subcellularLocation>
        <location evidence="1">Cell membrane</location>
        <topology evidence="1">Multi-pass membrane protein</topology>
    </subcellularLocation>
</comment>
<dbReference type="GO" id="GO:0034775">
    <property type="term" value="P:glutathione transmembrane transport"/>
    <property type="evidence" value="ECO:0007669"/>
    <property type="project" value="InterPro"/>
</dbReference>
<dbReference type="SUPFAM" id="SSF52540">
    <property type="entry name" value="P-loop containing nucleoside triphosphate hydrolases"/>
    <property type="match status" value="1"/>
</dbReference>
<dbReference type="Proteomes" id="UP000280307">
    <property type="component" value="Unassembled WGS sequence"/>
</dbReference>
<evidence type="ECO:0000313" key="10">
    <source>
        <dbReference type="EMBL" id="RRR74107.1"/>
    </source>
</evidence>
<comment type="caution">
    <text evidence="10">The sequence shown here is derived from an EMBL/GenBank/DDBJ whole genome shotgun (WGS) entry which is preliminary data.</text>
</comment>
<evidence type="ECO:0000256" key="5">
    <source>
        <dbReference type="ARBA" id="ARBA00022989"/>
    </source>
</evidence>
<reference evidence="10 11" key="1">
    <citation type="submission" date="2018-12" db="EMBL/GenBank/DDBJ databases">
        <title>Genome Sequence of Candidatus Viridilinea halotolerans isolated from saline sulfide-rich spring.</title>
        <authorList>
            <person name="Grouzdev D.S."/>
            <person name="Burganskaya E.I."/>
            <person name="Krutkina M.S."/>
            <person name="Sukhacheva M.V."/>
            <person name="Gorlenko V.M."/>
        </authorList>
    </citation>
    <scope>NUCLEOTIDE SEQUENCE [LARGE SCALE GENOMIC DNA]</scope>
    <source>
        <strain evidence="10">Chok-6</strain>
    </source>
</reference>
<keyword evidence="5 7" id="KW-1133">Transmembrane helix</keyword>
<dbReference type="EMBL" id="RSAS01000295">
    <property type="protein sequence ID" value="RRR74107.1"/>
    <property type="molecule type" value="Genomic_DNA"/>
</dbReference>
<evidence type="ECO:0000256" key="4">
    <source>
        <dbReference type="ARBA" id="ARBA00022840"/>
    </source>
</evidence>
<evidence type="ECO:0000259" key="8">
    <source>
        <dbReference type="PROSITE" id="PS50893"/>
    </source>
</evidence>
<dbReference type="SMART" id="SM00382">
    <property type="entry name" value="AAA"/>
    <property type="match status" value="1"/>
</dbReference>
<dbReference type="Pfam" id="PF00005">
    <property type="entry name" value="ABC_tran"/>
    <property type="match status" value="1"/>
</dbReference>
<feature type="domain" description="ABC transmembrane type-1" evidence="9">
    <location>
        <begin position="28"/>
        <end position="310"/>
    </location>
</feature>
<feature type="domain" description="ABC transporter" evidence="8">
    <location>
        <begin position="343"/>
        <end position="549"/>
    </location>
</feature>
<dbReference type="InterPro" id="IPR036640">
    <property type="entry name" value="ABC1_TM_sf"/>
</dbReference>
<evidence type="ECO:0000256" key="7">
    <source>
        <dbReference type="SAM" id="Phobius"/>
    </source>
</evidence>
<dbReference type="PROSITE" id="PS50929">
    <property type="entry name" value="ABC_TM1F"/>
    <property type="match status" value="1"/>
</dbReference>
<proteinExistence type="predicted"/>
<evidence type="ECO:0000256" key="3">
    <source>
        <dbReference type="ARBA" id="ARBA00022741"/>
    </source>
</evidence>
<evidence type="ECO:0000256" key="1">
    <source>
        <dbReference type="ARBA" id="ARBA00004651"/>
    </source>
</evidence>
<dbReference type="AlphaFoldDB" id="A0A426U2X7"/>
<dbReference type="SUPFAM" id="SSF90123">
    <property type="entry name" value="ABC transporter transmembrane region"/>
    <property type="match status" value="1"/>
</dbReference>
<dbReference type="InterPro" id="IPR014223">
    <property type="entry name" value="ABC_CydC/D"/>
</dbReference>
<evidence type="ECO:0000256" key="6">
    <source>
        <dbReference type="ARBA" id="ARBA00023136"/>
    </source>
</evidence>
<accession>A0A426U2X7</accession>
<name>A0A426U2X7_9CHLR</name>
<dbReference type="GO" id="GO:0015421">
    <property type="term" value="F:ABC-type oligopeptide transporter activity"/>
    <property type="evidence" value="ECO:0007669"/>
    <property type="project" value="TreeGrafter"/>
</dbReference>
<feature type="transmembrane region" description="Helical" evidence="7">
    <location>
        <begin position="93"/>
        <end position="116"/>
    </location>
</feature>
<evidence type="ECO:0000313" key="11">
    <source>
        <dbReference type="Proteomes" id="UP000280307"/>
    </source>
</evidence>
<keyword evidence="3" id="KW-0547">Nucleotide-binding</keyword>
<evidence type="ECO:0000256" key="2">
    <source>
        <dbReference type="ARBA" id="ARBA00022692"/>
    </source>
</evidence>
<dbReference type="Gene3D" id="1.20.1560.10">
    <property type="entry name" value="ABC transporter type 1, transmembrane domain"/>
    <property type="match status" value="1"/>
</dbReference>
<keyword evidence="4" id="KW-0067">ATP-binding</keyword>
<feature type="transmembrane region" description="Helical" evidence="7">
    <location>
        <begin position="47"/>
        <end position="73"/>
    </location>
</feature>
<dbReference type="Pfam" id="PF00664">
    <property type="entry name" value="ABC_membrane"/>
    <property type="match status" value="1"/>
</dbReference>
<dbReference type="NCBIfam" id="TIGR02868">
    <property type="entry name" value="CydC"/>
    <property type="match status" value="1"/>
</dbReference>
<dbReference type="InterPro" id="IPR003439">
    <property type="entry name" value="ABC_transporter-like_ATP-bd"/>
</dbReference>
<dbReference type="InterPro" id="IPR017871">
    <property type="entry name" value="ABC_transporter-like_CS"/>
</dbReference>
<dbReference type="PROSITE" id="PS50893">
    <property type="entry name" value="ABC_TRANSPORTER_2"/>
    <property type="match status" value="1"/>
</dbReference>
<sequence>MDKPMQPQPVLWWRLLALAAPYRAWFGLAIALGFATMGSGIGLMATASYLIAQAALMPSIALLSIPMVGVRFFGIARAALRYGERYVAHRATFRLLAGVRTWFFAAVEPLAPAALVERHGGDLLARAVGDVETLEQLYLRVLAPPLVALLTALLTCALLISFDARSALAVLLLQLVVGLILPAVLYGASRRAARQGVAARAELLATTVEALQGLPDLLVLGGERALREQLAQSGRRLAAAQQQQANMRGISNGIHGMASQLAAVAVISLATPLVRTASLDGLLLAMLALAAMASFEALSMLAQVVQSGAASHAAAERIFAITASAPQVQHEPAQSPQPLDASLTIRDLSFSYPGSTQPVFTNLNMHVASGQRLILRGPSGAGKSTLVSLLLRFWEGYTGSICVGGHDLRAYRSDDARRLFAVVSQQTHLFNGTVAENLRLARPNACEADMAWACQRARFDQVLARLPEGYATRLGEQGMALSGGERQRLAIARALLKDAPILLLDEPTANLDAAAEREVLAALDALAQGRTTILITHRHEEQGVERTGL</sequence>
<dbReference type="GO" id="GO:0045454">
    <property type="term" value="P:cell redox homeostasis"/>
    <property type="evidence" value="ECO:0007669"/>
    <property type="project" value="InterPro"/>
</dbReference>
<keyword evidence="6 7" id="KW-0472">Membrane</keyword>
<keyword evidence="2 7" id="KW-0812">Transmembrane</keyword>
<dbReference type="InterPro" id="IPR027417">
    <property type="entry name" value="P-loop_NTPase"/>
</dbReference>
<dbReference type="GO" id="GO:0005886">
    <property type="term" value="C:plasma membrane"/>
    <property type="evidence" value="ECO:0007669"/>
    <property type="project" value="UniProtKB-SubCell"/>
</dbReference>